<dbReference type="EMBL" id="JAHVHP010000002">
    <property type="protein sequence ID" value="MBY5951161.1"/>
    <property type="molecule type" value="Genomic_DNA"/>
</dbReference>
<gene>
    <name evidence="1" type="ORF">KUV23_09275</name>
</gene>
<evidence type="ECO:0008006" key="3">
    <source>
        <dbReference type="Google" id="ProtNLM"/>
    </source>
</evidence>
<evidence type="ECO:0000313" key="2">
    <source>
        <dbReference type="Proteomes" id="UP000766609"/>
    </source>
</evidence>
<reference evidence="1 2" key="1">
    <citation type="submission" date="2021-06" db="EMBL/GenBank/DDBJ databases">
        <title>44 bacteria genomes isolated from Dapeng, Shenzhen.</title>
        <authorList>
            <person name="Zheng W."/>
            <person name="Yu S."/>
            <person name="Huang Y."/>
        </authorList>
    </citation>
    <scope>NUCLEOTIDE SEQUENCE [LARGE SCALE GENOMIC DNA]</scope>
    <source>
        <strain evidence="1 2">DP5N14-6</strain>
    </source>
</reference>
<dbReference type="RefSeq" id="WP_222583933.1">
    <property type="nucleotide sequence ID" value="NZ_JAHVHP010000002.1"/>
</dbReference>
<keyword evidence="2" id="KW-1185">Reference proteome</keyword>
<evidence type="ECO:0000313" key="1">
    <source>
        <dbReference type="EMBL" id="MBY5951161.1"/>
    </source>
</evidence>
<name>A0ABS7N4A9_9BACT</name>
<organism evidence="1 2">
    <name type="scientific">Algoriphagus marincola</name>
    <dbReference type="NCBI Taxonomy" id="264027"/>
    <lineage>
        <taxon>Bacteria</taxon>
        <taxon>Pseudomonadati</taxon>
        <taxon>Bacteroidota</taxon>
        <taxon>Cytophagia</taxon>
        <taxon>Cytophagales</taxon>
        <taxon>Cyclobacteriaceae</taxon>
        <taxon>Algoriphagus</taxon>
    </lineage>
</organism>
<accession>A0ABS7N4A9</accession>
<comment type="caution">
    <text evidence="1">The sequence shown here is derived from an EMBL/GenBank/DDBJ whole genome shotgun (WGS) entry which is preliminary data.</text>
</comment>
<proteinExistence type="predicted"/>
<dbReference type="Proteomes" id="UP000766609">
    <property type="component" value="Unassembled WGS sequence"/>
</dbReference>
<sequence>MKKIIIVLVLLLGFQSLKAQEKEGYWGLAIGLRSQIVQDQLITRSRYSGAPIYFMLNHERQKLKKLSNFQFEGSIGPLKTREFEIRQNLGRYQQPQITSYWNEITYSSLFLLKVDEKSDWWLGPSLSHLIHVRYSPRWDNSAINYDFSGNLQAEVRYRRSFELFGKKMKGNIGLKLPIIGYIARPIYAGVPDFLDQERSFESQLFENTGVSWLGNFPRIQFDNFIEFPIAGGNKIQLIYNWEYYSFQDPNPVQTAAHTFGINFLMRTK</sequence>
<protein>
    <recommendedName>
        <fullName evidence="3">DUF2490 domain-containing protein</fullName>
    </recommendedName>
</protein>